<reference evidence="2" key="1">
    <citation type="journal article" date="2013" name="Genome Announc.">
        <title>Whole-Genome Sequencing of Lactobacillus shenzhenensis Strain LY-73T.</title>
        <authorList>
            <person name="Lin Z."/>
            <person name="Liu Z."/>
            <person name="Yang R."/>
            <person name="Zou Y."/>
            <person name="Wan D."/>
            <person name="Chen J."/>
            <person name="Guo M."/>
            <person name="Zhao J."/>
            <person name="Fang C."/>
            <person name="Yang R."/>
            <person name="Liu F."/>
        </authorList>
    </citation>
    <scope>NUCLEOTIDE SEQUENCE [LARGE SCALE GENOMIC DNA]</scope>
    <source>
        <strain evidence="2">LY-73</strain>
    </source>
</reference>
<organism evidence="1 2">
    <name type="scientific">Schleiferilactobacillus shenzhenensis LY-73</name>
    <dbReference type="NCBI Taxonomy" id="1231336"/>
    <lineage>
        <taxon>Bacteria</taxon>
        <taxon>Bacillati</taxon>
        <taxon>Bacillota</taxon>
        <taxon>Bacilli</taxon>
        <taxon>Lactobacillales</taxon>
        <taxon>Lactobacillaceae</taxon>
        <taxon>Schleiferilactobacillus</taxon>
    </lineage>
</organism>
<protein>
    <submittedName>
        <fullName evidence="1">Uncharacterized protein</fullName>
    </submittedName>
</protein>
<dbReference type="Proteomes" id="UP000030647">
    <property type="component" value="Unassembled WGS sequence"/>
</dbReference>
<gene>
    <name evidence="1" type="ORF">L248_1961</name>
</gene>
<dbReference type="EMBL" id="KI271584">
    <property type="protein sequence ID" value="ERL65885.1"/>
    <property type="molecule type" value="Genomic_DNA"/>
</dbReference>
<dbReference type="AlphaFoldDB" id="U4TR06"/>
<name>U4TR06_9LACO</name>
<evidence type="ECO:0000313" key="2">
    <source>
        <dbReference type="Proteomes" id="UP000030647"/>
    </source>
</evidence>
<evidence type="ECO:0000313" key="1">
    <source>
        <dbReference type="EMBL" id="ERL65885.1"/>
    </source>
</evidence>
<dbReference type="HOGENOM" id="CLU_3329425_0_0_9"/>
<proteinExistence type="predicted"/>
<accession>U4TR06</accession>
<sequence length="38" mass="4173">MIKISFATFSRLAKSNAEAAPSSSNLNLNYARLDQNLD</sequence>
<keyword evidence="2" id="KW-1185">Reference proteome</keyword>